<dbReference type="EMBL" id="ODYU01007590">
    <property type="protein sequence ID" value="SOQ50496.1"/>
    <property type="molecule type" value="Genomic_DNA"/>
</dbReference>
<dbReference type="AlphaFoldDB" id="A0A2H1WC19"/>
<accession>A0A2H1WC19</accession>
<name>A0A2H1WC19_SPOFR</name>
<evidence type="ECO:0000256" key="1">
    <source>
        <dbReference type="SAM" id="MobiDB-lite"/>
    </source>
</evidence>
<proteinExistence type="predicted"/>
<gene>
    <name evidence="2" type="ORF">SFRICE_037687</name>
</gene>
<reference evidence="2" key="1">
    <citation type="submission" date="2016-07" db="EMBL/GenBank/DDBJ databases">
        <authorList>
            <person name="Bretaudeau A."/>
        </authorList>
    </citation>
    <scope>NUCLEOTIDE SEQUENCE</scope>
    <source>
        <strain evidence="2">Rice</strain>
        <tissue evidence="2">Whole body</tissue>
    </source>
</reference>
<evidence type="ECO:0000313" key="2">
    <source>
        <dbReference type="EMBL" id="SOQ50496.1"/>
    </source>
</evidence>
<protein>
    <submittedName>
        <fullName evidence="2">SFRICE_037687</fullName>
    </submittedName>
</protein>
<organism evidence="2">
    <name type="scientific">Spodoptera frugiperda</name>
    <name type="common">Fall armyworm</name>
    <dbReference type="NCBI Taxonomy" id="7108"/>
    <lineage>
        <taxon>Eukaryota</taxon>
        <taxon>Metazoa</taxon>
        <taxon>Ecdysozoa</taxon>
        <taxon>Arthropoda</taxon>
        <taxon>Hexapoda</taxon>
        <taxon>Insecta</taxon>
        <taxon>Pterygota</taxon>
        <taxon>Neoptera</taxon>
        <taxon>Endopterygota</taxon>
        <taxon>Lepidoptera</taxon>
        <taxon>Glossata</taxon>
        <taxon>Ditrysia</taxon>
        <taxon>Noctuoidea</taxon>
        <taxon>Noctuidae</taxon>
        <taxon>Amphipyrinae</taxon>
        <taxon>Spodoptera</taxon>
    </lineage>
</organism>
<feature type="compositionally biased region" description="Basic and acidic residues" evidence="1">
    <location>
        <begin position="94"/>
        <end position="120"/>
    </location>
</feature>
<feature type="region of interest" description="Disordered" evidence="1">
    <location>
        <begin position="81"/>
        <end position="120"/>
    </location>
</feature>
<sequence>MELLLFAAVPANFVPPQTYFSHLLNFPWISTNNSTPTLAKSVQPFSSFSETNKQQFIFMYRDFKTLNNMKNQVQHKGNRLRVDHQSLTHVTKKLGPEHRLNEDPRANKDIKGHDDVIDAP</sequence>